<dbReference type="Pfam" id="PF03119">
    <property type="entry name" value="DNA_ligase_ZBD"/>
    <property type="match status" value="1"/>
</dbReference>
<dbReference type="RefSeq" id="WP_091458152.1">
    <property type="nucleotide sequence ID" value="NZ_FMHU01000001.1"/>
</dbReference>
<feature type="binding site" evidence="14">
    <location>
        <position position="431"/>
    </location>
    <ligand>
        <name>Zn(2+)</name>
        <dbReference type="ChEBI" id="CHEBI:29105"/>
    </ligand>
</feature>
<evidence type="ECO:0000256" key="13">
    <source>
        <dbReference type="ARBA" id="ARBA00060881"/>
    </source>
</evidence>
<feature type="binding site" evidence="14">
    <location>
        <position position="337"/>
    </location>
    <ligand>
        <name>NAD(+)</name>
        <dbReference type="ChEBI" id="CHEBI:57540"/>
    </ligand>
</feature>
<evidence type="ECO:0000256" key="7">
    <source>
        <dbReference type="ARBA" id="ARBA00022763"/>
    </source>
</evidence>
<evidence type="ECO:0000256" key="6">
    <source>
        <dbReference type="ARBA" id="ARBA00022723"/>
    </source>
</evidence>
<dbReference type="EC" id="6.5.1.2" evidence="2 14"/>
<evidence type="ECO:0000256" key="12">
    <source>
        <dbReference type="ARBA" id="ARBA00034005"/>
    </source>
</evidence>
<dbReference type="InterPro" id="IPR001357">
    <property type="entry name" value="BRCT_dom"/>
</dbReference>
<evidence type="ECO:0000256" key="15">
    <source>
        <dbReference type="RuleBase" id="RU000618"/>
    </source>
</evidence>
<dbReference type="AlphaFoldDB" id="A0A1C6RSL8"/>
<dbReference type="InterPro" id="IPR036420">
    <property type="entry name" value="BRCT_dom_sf"/>
</dbReference>
<keyword evidence="5 14" id="KW-0235">DNA replication</keyword>
<dbReference type="PROSITE" id="PS01055">
    <property type="entry name" value="DNA_LIGASE_N1"/>
    <property type="match status" value="1"/>
</dbReference>
<feature type="binding site" evidence="14">
    <location>
        <begin position="103"/>
        <end position="104"/>
    </location>
    <ligand>
        <name>NAD(+)</name>
        <dbReference type="ChEBI" id="CHEBI:57540"/>
    </ligand>
</feature>
<dbReference type="FunFam" id="1.10.150.20:FF:000006">
    <property type="entry name" value="DNA ligase"/>
    <property type="match status" value="1"/>
</dbReference>
<name>A0A1C6RSL8_9ACTN</name>
<keyword evidence="19" id="KW-1185">Reference proteome</keyword>
<protein>
    <recommendedName>
        <fullName evidence="3 14">DNA ligase</fullName>
        <ecNumber evidence="2 14">6.5.1.2</ecNumber>
    </recommendedName>
    <alternativeName>
        <fullName evidence="14">Polydeoxyribonucleotide synthase [NAD(+)]</fullName>
    </alternativeName>
</protein>
<dbReference type="GO" id="GO:0005829">
    <property type="term" value="C:cytosol"/>
    <property type="evidence" value="ECO:0007669"/>
    <property type="project" value="TreeGrafter"/>
</dbReference>
<dbReference type="SMART" id="SM00292">
    <property type="entry name" value="BRCT"/>
    <property type="match status" value="1"/>
</dbReference>
<feature type="binding site" evidence="14">
    <location>
        <position position="434"/>
    </location>
    <ligand>
        <name>Zn(2+)</name>
        <dbReference type="ChEBI" id="CHEBI:29105"/>
    </ligand>
</feature>
<dbReference type="EMBL" id="FMHU01000001">
    <property type="protein sequence ID" value="SCL20042.1"/>
    <property type="molecule type" value="Genomic_DNA"/>
</dbReference>
<dbReference type="InterPro" id="IPR013839">
    <property type="entry name" value="DNAligase_adenylation"/>
</dbReference>
<keyword evidence="4 14" id="KW-0436">Ligase</keyword>
<evidence type="ECO:0000256" key="1">
    <source>
        <dbReference type="ARBA" id="ARBA00004067"/>
    </source>
</evidence>
<dbReference type="Pfam" id="PF03120">
    <property type="entry name" value="OB_DNA_ligase"/>
    <property type="match status" value="1"/>
</dbReference>
<dbReference type="Gene3D" id="3.40.50.10190">
    <property type="entry name" value="BRCT domain"/>
    <property type="match status" value="1"/>
</dbReference>
<feature type="binding site" evidence="14">
    <location>
        <position position="450"/>
    </location>
    <ligand>
        <name>Zn(2+)</name>
        <dbReference type="ChEBI" id="CHEBI:29105"/>
    </ligand>
</feature>
<dbReference type="Gene3D" id="1.10.287.610">
    <property type="entry name" value="Helix hairpin bin"/>
    <property type="match status" value="1"/>
</dbReference>
<dbReference type="FunFam" id="3.40.50.10190:FF:000054">
    <property type="entry name" value="DNA ligase"/>
    <property type="match status" value="1"/>
</dbReference>
<comment type="similarity">
    <text evidence="13 14">Belongs to the NAD-dependent DNA ligase family. LigA subfamily.</text>
</comment>
<reference evidence="19" key="1">
    <citation type="submission" date="2016-06" db="EMBL/GenBank/DDBJ databases">
        <authorList>
            <person name="Varghese N."/>
        </authorList>
    </citation>
    <scope>NUCLEOTIDE SEQUENCE [LARGE SCALE GENOMIC DNA]</scope>
    <source>
        <strain evidence="19">DSM 46123</strain>
    </source>
</reference>
<dbReference type="SUPFAM" id="SSF50249">
    <property type="entry name" value="Nucleic acid-binding proteins"/>
    <property type="match status" value="1"/>
</dbReference>
<accession>A0A1C6RSL8</accession>
<evidence type="ECO:0000259" key="17">
    <source>
        <dbReference type="PROSITE" id="PS50172"/>
    </source>
</evidence>
<dbReference type="InterPro" id="IPR018239">
    <property type="entry name" value="DNA_ligase_AS"/>
</dbReference>
<proteinExistence type="inferred from homology"/>
<dbReference type="InterPro" id="IPR041663">
    <property type="entry name" value="DisA/LigA_HHH"/>
</dbReference>
<keyword evidence="6 14" id="KW-0479">Metal-binding</keyword>
<dbReference type="InterPro" id="IPR013840">
    <property type="entry name" value="DNAligase_N"/>
</dbReference>
<evidence type="ECO:0000256" key="10">
    <source>
        <dbReference type="ARBA" id="ARBA00023027"/>
    </source>
</evidence>
<gene>
    <name evidence="14" type="primary">ligA</name>
    <name evidence="18" type="ORF">GA0074694_2903</name>
</gene>
<evidence type="ECO:0000256" key="9">
    <source>
        <dbReference type="ARBA" id="ARBA00022842"/>
    </source>
</evidence>
<feature type="binding site" evidence="14">
    <location>
        <position position="313"/>
    </location>
    <ligand>
        <name>NAD(+)</name>
        <dbReference type="ChEBI" id="CHEBI:57540"/>
    </ligand>
</feature>
<dbReference type="FunFam" id="1.10.287.610:FF:000002">
    <property type="entry name" value="DNA ligase"/>
    <property type="match status" value="1"/>
</dbReference>
<dbReference type="InterPro" id="IPR033136">
    <property type="entry name" value="DNA_ligase_CS"/>
</dbReference>
<dbReference type="Pfam" id="PF12826">
    <property type="entry name" value="HHH_2"/>
    <property type="match status" value="1"/>
</dbReference>
<evidence type="ECO:0000256" key="14">
    <source>
        <dbReference type="HAMAP-Rule" id="MF_01588"/>
    </source>
</evidence>
<dbReference type="Gene3D" id="6.20.10.30">
    <property type="match status" value="1"/>
</dbReference>
<dbReference type="Gene3D" id="1.10.150.20">
    <property type="entry name" value="5' to 3' exonuclease, C-terminal subdomain"/>
    <property type="match status" value="2"/>
</dbReference>
<dbReference type="SUPFAM" id="SSF56091">
    <property type="entry name" value="DNA ligase/mRNA capping enzyme, catalytic domain"/>
    <property type="match status" value="1"/>
</dbReference>
<keyword evidence="7 14" id="KW-0227">DNA damage</keyword>
<dbReference type="Proteomes" id="UP000198906">
    <property type="component" value="Unassembled WGS sequence"/>
</dbReference>
<dbReference type="InterPro" id="IPR012340">
    <property type="entry name" value="NA-bd_OB-fold"/>
</dbReference>
<dbReference type="CDD" id="cd00114">
    <property type="entry name" value="LIGANc"/>
    <property type="match status" value="1"/>
</dbReference>
<dbReference type="PANTHER" id="PTHR23389">
    <property type="entry name" value="CHROMOSOME TRANSMISSION FIDELITY FACTOR 18"/>
    <property type="match status" value="1"/>
</dbReference>
<dbReference type="GO" id="GO:0006260">
    <property type="term" value="P:DNA replication"/>
    <property type="evidence" value="ECO:0007669"/>
    <property type="project" value="UniProtKB-KW"/>
</dbReference>
<dbReference type="InterPro" id="IPR004150">
    <property type="entry name" value="NAD_DNA_ligase_OB"/>
</dbReference>
<dbReference type="NCBIfam" id="TIGR00575">
    <property type="entry name" value="dnlj"/>
    <property type="match status" value="1"/>
</dbReference>
<keyword evidence="10 14" id="KW-0520">NAD</keyword>
<dbReference type="Gene3D" id="3.30.470.30">
    <property type="entry name" value="DNA ligase/mRNA capping enzyme"/>
    <property type="match status" value="1"/>
</dbReference>
<dbReference type="HAMAP" id="MF_01588">
    <property type="entry name" value="DNA_ligase_A"/>
    <property type="match status" value="1"/>
</dbReference>
<dbReference type="FunFam" id="3.30.470.30:FF:000001">
    <property type="entry name" value="DNA ligase"/>
    <property type="match status" value="1"/>
</dbReference>
<comment type="catalytic activity">
    <reaction evidence="12 14 15">
        <text>NAD(+) + (deoxyribonucleotide)n-3'-hydroxyl + 5'-phospho-(deoxyribonucleotide)m = (deoxyribonucleotide)n+m + AMP + beta-nicotinamide D-nucleotide.</text>
        <dbReference type="EC" id="6.5.1.2"/>
    </reaction>
</comment>
<evidence type="ECO:0000256" key="2">
    <source>
        <dbReference type="ARBA" id="ARBA00012722"/>
    </source>
</evidence>
<evidence type="ECO:0000256" key="16">
    <source>
        <dbReference type="SAM" id="MobiDB-lite"/>
    </source>
</evidence>
<comment type="cofactor">
    <cofactor evidence="14">
        <name>Mg(2+)</name>
        <dbReference type="ChEBI" id="CHEBI:18420"/>
    </cofactor>
    <cofactor evidence="14">
        <name>Mn(2+)</name>
        <dbReference type="ChEBI" id="CHEBI:29035"/>
    </cofactor>
</comment>
<comment type="function">
    <text evidence="1 14">DNA ligase that catalyzes the formation of phosphodiester linkages between 5'-phosphoryl and 3'-hydroxyl groups in double-stranded DNA using NAD as a coenzyme and as the energy source for the reaction. It is essential for DNA replication and repair of damaged DNA.</text>
</comment>
<feature type="compositionally biased region" description="Low complexity" evidence="16">
    <location>
        <begin position="1"/>
        <end position="24"/>
    </location>
</feature>
<keyword evidence="8 14" id="KW-0862">Zinc</keyword>
<keyword evidence="9 14" id="KW-0460">Magnesium</keyword>
<sequence>MSEEAIPQQVSPAQAAAAGAEPPAGVKDRHATLSQELTDHQYRYYVLDAPVISDAEFDTLLRELEALEAEYPALRTPDSPTQRVGGTFSTDFAPVTHAERMLSLDNAFADEELAAWAERVVRDAGGEVPYLCELKVDGLAINLTYERGRLVRAATRGDGRTGEDVTANVRSIRGVPAELTSSAEFGPAPELLEVRGEVYFPVAAFADLNAGLVEQGKPPFANPRNAAAGSLRQKDPRITASRPLRLVVHGIGARRGFRPTAQSEAYAALKAWGLPTSDRWRVVPDLAGVAGYVAHYAAHRHDVEHEIDGVVVKVDPVSIQGRLGSTSRAPRWAIAFKYPPEEVNTKLLDIQVNVGRTGRVTPFAVLEPVRVAGSTVALATLHNAREVERKGVLIGDTVVLRKAGDVIPEVLGPVVDLRPPDAHAFVMPTHCPACGSPLAPAKESDVDIRCPNSRTCPAQLRERLTHLAGRGALDIEVLGEKAAAALLDSGALTDEGDLFSLDPDRLTGVPFFVNKDGSLGSNATRFLTSLDEARQRPLWRMLVALSIRHVGPTAAQALARHFGSVEKIQAATEEELSSVEGVGPTIAASLTEWFTVDWHRAVVDKWAAAGVRMAEEAVDEGPRPLEGLTVVVTGTLAGFSRDQAAEAIQSRGGKVSGSVSKKTGFVVVGENPGSKAEKATALKLPILDEEGFRVLLESGPDAAREVARREE</sequence>
<feature type="binding site" evidence="14">
    <location>
        <position position="133"/>
    </location>
    <ligand>
        <name>NAD(+)</name>
        <dbReference type="ChEBI" id="CHEBI:57540"/>
    </ligand>
</feature>
<dbReference type="PIRSF" id="PIRSF001604">
    <property type="entry name" value="LigA"/>
    <property type="match status" value="1"/>
</dbReference>
<evidence type="ECO:0000256" key="8">
    <source>
        <dbReference type="ARBA" id="ARBA00022833"/>
    </source>
</evidence>
<dbReference type="GO" id="GO:0003911">
    <property type="term" value="F:DNA ligase (NAD+) activity"/>
    <property type="evidence" value="ECO:0007669"/>
    <property type="project" value="UniProtKB-UniRule"/>
</dbReference>
<feature type="active site" description="N6-AMP-lysine intermediate" evidence="14">
    <location>
        <position position="135"/>
    </location>
</feature>
<dbReference type="GO" id="GO:0006281">
    <property type="term" value="P:DNA repair"/>
    <property type="evidence" value="ECO:0007669"/>
    <property type="project" value="UniProtKB-KW"/>
</dbReference>
<evidence type="ECO:0000313" key="18">
    <source>
        <dbReference type="EMBL" id="SCL20042.1"/>
    </source>
</evidence>
<evidence type="ECO:0000256" key="11">
    <source>
        <dbReference type="ARBA" id="ARBA00023204"/>
    </source>
</evidence>
<dbReference type="SMART" id="SM00532">
    <property type="entry name" value="LIGANc"/>
    <property type="match status" value="1"/>
</dbReference>
<evidence type="ECO:0000256" key="5">
    <source>
        <dbReference type="ARBA" id="ARBA00022705"/>
    </source>
</evidence>
<dbReference type="InterPro" id="IPR003583">
    <property type="entry name" value="Hlx-hairpin-Hlx_DNA-bd_motif"/>
</dbReference>
<feature type="binding site" evidence="14">
    <location>
        <position position="456"/>
    </location>
    <ligand>
        <name>Zn(2+)</name>
        <dbReference type="ChEBI" id="CHEBI:29105"/>
    </ligand>
</feature>
<dbReference type="PANTHER" id="PTHR23389:SF9">
    <property type="entry name" value="DNA LIGASE"/>
    <property type="match status" value="1"/>
</dbReference>
<feature type="binding site" evidence="14">
    <location>
        <begin position="54"/>
        <end position="58"/>
    </location>
    <ligand>
        <name>NAD(+)</name>
        <dbReference type="ChEBI" id="CHEBI:57540"/>
    </ligand>
</feature>
<feature type="binding site" evidence="14">
    <location>
        <position position="197"/>
    </location>
    <ligand>
        <name>NAD(+)</name>
        <dbReference type="ChEBI" id="CHEBI:57540"/>
    </ligand>
</feature>
<keyword evidence="11 14" id="KW-0234">DNA repair</keyword>
<evidence type="ECO:0000256" key="3">
    <source>
        <dbReference type="ARBA" id="ARBA00013308"/>
    </source>
</evidence>
<dbReference type="SMART" id="SM00278">
    <property type="entry name" value="HhH1"/>
    <property type="match status" value="3"/>
</dbReference>
<dbReference type="InterPro" id="IPR004149">
    <property type="entry name" value="Znf_DNAligase_C4"/>
</dbReference>
<dbReference type="SUPFAM" id="SSF52113">
    <property type="entry name" value="BRCT domain"/>
    <property type="match status" value="1"/>
</dbReference>
<dbReference type="InterPro" id="IPR001679">
    <property type="entry name" value="DNA_ligase"/>
</dbReference>
<dbReference type="NCBIfam" id="NF005932">
    <property type="entry name" value="PRK07956.1"/>
    <property type="match status" value="1"/>
</dbReference>
<feature type="binding site" evidence="14">
    <location>
        <position position="156"/>
    </location>
    <ligand>
        <name>NAD(+)</name>
        <dbReference type="ChEBI" id="CHEBI:57540"/>
    </ligand>
</feature>
<dbReference type="PROSITE" id="PS01056">
    <property type="entry name" value="DNA_LIGASE_N2"/>
    <property type="match status" value="1"/>
</dbReference>
<keyword evidence="14" id="KW-0464">Manganese</keyword>
<feature type="domain" description="BRCT" evidence="17">
    <location>
        <begin position="620"/>
        <end position="690"/>
    </location>
</feature>
<dbReference type="FunFam" id="2.40.50.140:FF:000012">
    <property type="entry name" value="DNA ligase"/>
    <property type="match status" value="1"/>
</dbReference>
<feature type="region of interest" description="Disordered" evidence="16">
    <location>
        <begin position="1"/>
        <end position="28"/>
    </location>
</feature>
<evidence type="ECO:0000256" key="4">
    <source>
        <dbReference type="ARBA" id="ARBA00022598"/>
    </source>
</evidence>
<dbReference type="InterPro" id="IPR010994">
    <property type="entry name" value="RuvA_2-like"/>
</dbReference>
<dbReference type="PROSITE" id="PS50172">
    <property type="entry name" value="BRCT"/>
    <property type="match status" value="1"/>
</dbReference>
<dbReference type="GO" id="GO:0003677">
    <property type="term" value="F:DNA binding"/>
    <property type="evidence" value="ECO:0007669"/>
    <property type="project" value="InterPro"/>
</dbReference>
<dbReference type="Pfam" id="PF01653">
    <property type="entry name" value="DNA_ligase_aden"/>
    <property type="match status" value="1"/>
</dbReference>
<evidence type="ECO:0000313" key="19">
    <source>
        <dbReference type="Proteomes" id="UP000198906"/>
    </source>
</evidence>
<dbReference type="Gene3D" id="2.40.50.140">
    <property type="entry name" value="Nucleic acid-binding proteins"/>
    <property type="match status" value="1"/>
</dbReference>
<organism evidence="18 19">
    <name type="scientific">Micromonospora inyonensis</name>
    <dbReference type="NCBI Taxonomy" id="47866"/>
    <lineage>
        <taxon>Bacteria</taxon>
        <taxon>Bacillati</taxon>
        <taxon>Actinomycetota</taxon>
        <taxon>Actinomycetes</taxon>
        <taxon>Micromonosporales</taxon>
        <taxon>Micromonosporaceae</taxon>
        <taxon>Micromonospora</taxon>
    </lineage>
</organism>
<dbReference type="SUPFAM" id="SSF47781">
    <property type="entry name" value="RuvA domain 2-like"/>
    <property type="match status" value="1"/>
</dbReference>
<dbReference type="STRING" id="47866.GA0074694_2903"/>
<dbReference type="GO" id="GO:0046872">
    <property type="term" value="F:metal ion binding"/>
    <property type="evidence" value="ECO:0007669"/>
    <property type="project" value="UniProtKB-KW"/>
</dbReference>
<dbReference type="Pfam" id="PF00533">
    <property type="entry name" value="BRCT"/>
    <property type="match status" value="1"/>
</dbReference>
<dbReference type="CDD" id="cd17748">
    <property type="entry name" value="BRCT_DNA_ligase_like"/>
    <property type="match status" value="1"/>
</dbReference>